<dbReference type="Proteomes" id="UP000249061">
    <property type="component" value="Unassembled WGS sequence"/>
</dbReference>
<reference evidence="1 2" key="1">
    <citation type="submission" date="2017-08" db="EMBL/GenBank/DDBJ databases">
        <title>Infants hospitalized years apart are colonized by the same room-sourced microbial strains.</title>
        <authorList>
            <person name="Brooks B."/>
            <person name="Olm M.R."/>
            <person name="Firek B.A."/>
            <person name="Baker R."/>
            <person name="Thomas B.C."/>
            <person name="Morowitz M.J."/>
            <person name="Banfield J.F."/>
        </authorList>
    </citation>
    <scope>NUCLEOTIDE SEQUENCE [LARGE SCALE GENOMIC DNA]</scope>
    <source>
        <strain evidence="1">S2_003_000_R2_14</strain>
    </source>
</reference>
<dbReference type="AlphaFoldDB" id="A0A2W5VFQ8"/>
<dbReference type="EMBL" id="QFQP01000022">
    <property type="protein sequence ID" value="PZR09081.1"/>
    <property type="molecule type" value="Genomic_DNA"/>
</dbReference>
<proteinExistence type="predicted"/>
<protein>
    <submittedName>
        <fullName evidence="1">Gliding motility protein</fullName>
    </submittedName>
</protein>
<evidence type="ECO:0000313" key="2">
    <source>
        <dbReference type="Proteomes" id="UP000249061"/>
    </source>
</evidence>
<accession>A0A2W5VFQ8</accession>
<comment type="caution">
    <text evidence="1">The sequence shown here is derived from an EMBL/GenBank/DDBJ whole genome shotgun (WGS) entry which is preliminary data.</text>
</comment>
<name>A0A2W5VFQ8_9BACT</name>
<organism evidence="1 2">
    <name type="scientific">Archangium gephyra</name>
    <dbReference type="NCBI Taxonomy" id="48"/>
    <lineage>
        <taxon>Bacteria</taxon>
        <taxon>Pseudomonadati</taxon>
        <taxon>Myxococcota</taxon>
        <taxon>Myxococcia</taxon>
        <taxon>Myxococcales</taxon>
        <taxon>Cystobacterineae</taxon>
        <taxon>Archangiaceae</taxon>
        <taxon>Archangium</taxon>
    </lineage>
</organism>
<gene>
    <name evidence="1" type="ORF">DI536_22850</name>
</gene>
<evidence type="ECO:0000313" key="1">
    <source>
        <dbReference type="EMBL" id="PZR09081.1"/>
    </source>
</evidence>
<sequence>MNAAVDLLLVKGFSSPTLRQDFEKAAQLRHFAGTSQKWAEPLWREMQKNTALRVSMRPFLLANLASGTIDENGNWQSAWKRAPQANARWLADADAADDIEIFRELTSWKLELDWKKRDDTFRAELRARLAKANSKADKQAVLRRYDVHATLDEDTALALYAALGDGARKFIFDRLPWRDAFWERLHAAALRAHDDDTAWALYRRQVDRKRWGHDVSALITTVLDDAGLLEALEKRHPNHVQEAGSVFLELARKRGAGVIPYLQKHARAVFPRWGWYGPKDDKVLPALVRLADENAWTALWSRLLQSSATPELWNAEVRRILATDMRTLTARTKLHALAGAGSEWNFAGFSLAQVQPLEDETAVMMLERAPDVLRGPYRMHLSPRHDLEYPKLLDRVLATDDEVLVDFLASRVTLLAWNSAKLGKRLAAHYEKLDDAAFIRRATHVLSMLPAYAIWNYGSLVETNALARLLFERSTPLYLGDAVLVRELLESPQIHVQALAFRVLATDDTRADAIAAKNVDVLVPTLLRPLHRKTRLAAFKALAAAARGDQQAAAIVLKKMKEALSLPDKRYPKEELIAAMAKVLSKWPALRSPGEQPRIFRKAVA</sequence>